<dbReference type="CDD" id="cd00051">
    <property type="entry name" value="EFh"/>
    <property type="match status" value="1"/>
</dbReference>
<dbReference type="SUPFAM" id="SSF81301">
    <property type="entry name" value="Nucleotidyltransferase"/>
    <property type="match status" value="1"/>
</dbReference>
<dbReference type="InterPro" id="IPR011992">
    <property type="entry name" value="EF-hand-dom_pair"/>
</dbReference>
<dbReference type="InterPro" id="IPR019734">
    <property type="entry name" value="TPR_rpt"/>
</dbReference>
<feature type="domain" description="EF-hand" evidence="3">
    <location>
        <begin position="596"/>
        <end position="631"/>
    </location>
</feature>
<accession>A0A7S0KP80</accession>
<dbReference type="GO" id="GO:0005509">
    <property type="term" value="F:calcium ion binding"/>
    <property type="evidence" value="ECO:0007669"/>
    <property type="project" value="InterPro"/>
</dbReference>
<dbReference type="PROSITE" id="PS50222">
    <property type="entry name" value="EF_HAND_2"/>
    <property type="match status" value="2"/>
</dbReference>
<keyword evidence="1" id="KW-0106">Calcium</keyword>
<feature type="compositionally biased region" description="Low complexity" evidence="2">
    <location>
        <begin position="1122"/>
        <end position="1135"/>
    </location>
</feature>
<dbReference type="SMART" id="SM00954">
    <property type="entry name" value="RelA_SpoT"/>
    <property type="match status" value="1"/>
</dbReference>
<dbReference type="InterPro" id="IPR011990">
    <property type="entry name" value="TPR-like_helical_dom_sf"/>
</dbReference>
<dbReference type="Gene3D" id="1.10.238.10">
    <property type="entry name" value="EF-hand"/>
    <property type="match status" value="1"/>
</dbReference>
<evidence type="ECO:0000256" key="2">
    <source>
        <dbReference type="SAM" id="MobiDB-lite"/>
    </source>
</evidence>
<evidence type="ECO:0000256" key="1">
    <source>
        <dbReference type="ARBA" id="ARBA00022837"/>
    </source>
</evidence>
<dbReference type="Pfam" id="PF04607">
    <property type="entry name" value="RelA_SpoT"/>
    <property type="match status" value="1"/>
</dbReference>
<evidence type="ECO:0000259" key="3">
    <source>
        <dbReference type="PROSITE" id="PS50222"/>
    </source>
</evidence>
<name>A0A7S0KP80_9CHLO</name>
<dbReference type="PANTHER" id="PTHR21262">
    <property type="entry name" value="GUANOSINE-3',5'-BIS DIPHOSPHATE 3'-PYROPHOSPHOHYDROLASE"/>
    <property type="match status" value="1"/>
</dbReference>
<dbReference type="PANTHER" id="PTHR21262:SF12">
    <property type="entry name" value="GTP DIPHOSPHOKINASE CRSH, CHLOROPLASTIC-RELATED"/>
    <property type="match status" value="1"/>
</dbReference>
<feature type="compositionally biased region" description="Basic and acidic residues" evidence="2">
    <location>
        <begin position="1109"/>
        <end position="1121"/>
    </location>
</feature>
<dbReference type="SMART" id="SM00054">
    <property type="entry name" value="EFh"/>
    <property type="match status" value="2"/>
</dbReference>
<dbReference type="SMART" id="SM00028">
    <property type="entry name" value="TPR"/>
    <property type="match status" value="6"/>
</dbReference>
<dbReference type="Pfam" id="PF13328">
    <property type="entry name" value="HD_4"/>
    <property type="match status" value="1"/>
</dbReference>
<sequence>MAPSHAAMRAHVACDARWRAGVTTTSTTSTTARGSSRRCDAGRHTTVVGTGGVRRQASRTKGTRANASVDDDVYSRMDAASTSGSPTPAAPALQLQLSSGASGAGAFGSSSRVMDFVAAWDAINPRLAEHGEVNKEMLLSALTLAIPRLQQIPMTGGHKESKTGSGKPAHERAVDVTLTLVDLGMDAECISAGLLREAVVHGTVTLDEIEAVLGEGVMKLAHDVGRVHDLPRRVHSYDEESAERLRSFYLSFHDIRAIVVELACRLDVLRHVDEYAPIQRTTLALETMQIYAPMAHALNTGTLCAELEDLAFKILFPTSYASLEQWLASNNPEDSAVLDRTSKLMADAMNSDTTLNALVGRGGVKVLARRKSRYSTMKKIIRDGRKREQVHDLLGMRLILTPQPGSAAEMPDIGEVSAAEDAEARALKAANAACYRAQQIAHSMFPAVNGRTKDYVSNPKPNGYSSLHSTLKVAFDTNGKPLSMSDALKRGANVELQIRTCAMHIAAEAGAASHTSYKGGLKEDTGMVRSLADLATAANRAAEEKFGSFMHSDLRTRCADHDRLFDTFDLDGDGRVTIAELRQVLSKIWNTEEESQLRAEADALMTLLDVNEDGTIDPNEFTKFRASLTAISALPMADAETLAAIEAVALVTEEDVVVEVQTVDVEDAVIDVDVVPTSSKLEDEAELIATVREAVNSSYEYIGKSDAAARKAAAAMRETNPAPIEWQLVWDLMNSGRAETARQLFYQRTTRTPSEIETWEQWARFELLQGDPERARGLYRAALLHCTDMPLVRAETLRKWAMMELASTDALHTTSAPDLFSRAIAVLAEASAEGKITKEESGKGQAKVYHTWSQGASRRGDLAQARTLLDKAEALDANNPAVAHARGQIEEASGNVTAAIAAYAMGAASNPTDPFLIQSWARLEAKAGRLANARALYKRGIEAHPDNHHLAQAWAVSESKHRDGDSSIAREQFQRASAIAPWSVHTWAAWARFEAFAENNTRSIETALALYTRGLEVERGNVVCLIGLAECQSRLGRFNAARDVLSIAQRAHPDHWGVVFEMAKLEERAGQPAKAIHHYARAREMKRASRARAPSTARRGKSSTWSPLERLERDERDERASRSAAVVSASAVVDALHLDDDDDDHDHAPDANREPSPRRPVLRARRRRRYVDDDA</sequence>
<dbReference type="SUPFAM" id="SSF47473">
    <property type="entry name" value="EF-hand"/>
    <property type="match status" value="1"/>
</dbReference>
<evidence type="ECO:0000313" key="4">
    <source>
        <dbReference type="EMBL" id="CAD8588223.1"/>
    </source>
</evidence>
<dbReference type="Gene3D" id="1.10.3210.10">
    <property type="entry name" value="Hypothetical protein af1432"/>
    <property type="match status" value="1"/>
</dbReference>
<dbReference type="GO" id="GO:0015969">
    <property type="term" value="P:guanosine tetraphosphate metabolic process"/>
    <property type="evidence" value="ECO:0007669"/>
    <property type="project" value="InterPro"/>
</dbReference>
<feature type="compositionally biased region" description="Basic residues" evidence="2">
    <location>
        <begin position="1160"/>
        <end position="1169"/>
    </location>
</feature>
<dbReference type="SUPFAM" id="SSF48452">
    <property type="entry name" value="TPR-like"/>
    <property type="match status" value="3"/>
</dbReference>
<dbReference type="Gene3D" id="3.30.460.10">
    <property type="entry name" value="Beta Polymerase, domain 2"/>
    <property type="match status" value="1"/>
</dbReference>
<dbReference type="GO" id="GO:0006396">
    <property type="term" value="P:RNA processing"/>
    <property type="evidence" value="ECO:0007669"/>
    <property type="project" value="InterPro"/>
</dbReference>
<feature type="compositionally biased region" description="Basic and acidic residues" evidence="2">
    <location>
        <begin position="1145"/>
        <end position="1157"/>
    </location>
</feature>
<dbReference type="InterPro" id="IPR007685">
    <property type="entry name" value="RelA_SpoT"/>
</dbReference>
<dbReference type="InterPro" id="IPR018247">
    <property type="entry name" value="EF_Hand_1_Ca_BS"/>
</dbReference>
<dbReference type="Pfam" id="PF13499">
    <property type="entry name" value="EF-hand_7"/>
    <property type="match status" value="1"/>
</dbReference>
<protein>
    <recommendedName>
        <fullName evidence="3">EF-hand domain-containing protein</fullName>
    </recommendedName>
</protein>
<organism evidence="4">
    <name type="scientific">Ostreococcus mediterraneus</name>
    <dbReference type="NCBI Taxonomy" id="1486918"/>
    <lineage>
        <taxon>Eukaryota</taxon>
        <taxon>Viridiplantae</taxon>
        <taxon>Chlorophyta</taxon>
        <taxon>Mamiellophyceae</taxon>
        <taxon>Mamiellales</taxon>
        <taxon>Bathycoccaceae</taxon>
        <taxon>Ostreococcus</taxon>
    </lineage>
</organism>
<dbReference type="AlphaFoldDB" id="A0A7S0KP80"/>
<dbReference type="InterPro" id="IPR003107">
    <property type="entry name" value="HAT"/>
</dbReference>
<dbReference type="CDD" id="cd05399">
    <property type="entry name" value="NT_Rel-Spo_like"/>
    <property type="match status" value="1"/>
</dbReference>
<proteinExistence type="predicted"/>
<feature type="region of interest" description="Disordered" evidence="2">
    <location>
        <begin position="1081"/>
        <end position="1175"/>
    </location>
</feature>
<dbReference type="Pfam" id="PF14559">
    <property type="entry name" value="TPR_19"/>
    <property type="match status" value="1"/>
</dbReference>
<dbReference type="SUPFAM" id="SSF109604">
    <property type="entry name" value="HD-domain/PDEase-like"/>
    <property type="match status" value="1"/>
</dbReference>
<reference evidence="4" key="1">
    <citation type="submission" date="2021-01" db="EMBL/GenBank/DDBJ databases">
        <authorList>
            <person name="Corre E."/>
            <person name="Pelletier E."/>
            <person name="Niang G."/>
            <person name="Scheremetjew M."/>
            <person name="Finn R."/>
            <person name="Kale V."/>
            <person name="Holt S."/>
            <person name="Cochrane G."/>
            <person name="Meng A."/>
            <person name="Brown T."/>
            <person name="Cohen L."/>
        </authorList>
    </citation>
    <scope>NUCLEOTIDE SEQUENCE</scope>
    <source>
        <strain evidence="4">Clade-D-RCC2572</strain>
    </source>
</reference>
<dbReference type="SMART" id="SM00386">
    <property type="entry name" value="HAT"/>
    <property type="match status" value="5"/>
</dbReference>
<feature type="domain" description="EF-hand" evidence="3">
    <location>
        <begin position="556"/>
        <end position="591"/>
    </location>
</feature>
<dbReference type="EMBL" id="HBEW01008110">
    <property type="protein sequence ID" value="CAD8588223.1"/>
    <property type="molecule type" value="Transcribed_RNA"/>
</dbReference>
<gene>
    <name evidence="4" type="ORF">OMED0929_LOCUS6850</name>
</gene>
<dbReference type="InterPro" id="IPR002048">
    <property type="entry name" value="EF_hand_dom"/>
</dbReference>
<dbReference type="PROSITE" id="PS00018">
    <property type="entry name" value="EF_HAND_1"/>
    <property type="match status" value="2"/>
</dbReference>
<dbReference type="Gene3D" id="1.25.40.10">
    <property type="entry name" value="Tetratricopeptide repeat domain"/>
    <property type="match status" value="2"/>
</dbReference>
<dbReference type="InterPro" id="IPR043519">
    <property type="entry name" value="NT_sf"/>
</dbReference>